<dbReference type="SMART" id="SM00318">
    <property type="entry name" value="SNc"/>
    <property type="match status" value="1"/>
</dbReference>
<dbReference type="KEGG" id="bapi:BBC0122_013030"/>
<name>A0A1U9MHP2_9HYPH</name>
<dbReference type="Gene3D" id="2.40.50.90">
    <property type="match status" value="1"/>
</dbReference>
<dbReference type="PANTHER" id="PTHR12302">
    <property type="entry name" value="EBNA2 BINDING PROTEIN P100"/>
    <property type="match status" value="1"/>
</dbReference>
<evidence type="ECO:0000313" key="4">
    <source>
        <dbReference type="Proteomes" id="UP000189632"/>
    </source>
</evidence>
<dbReference type="InterPro" id="IPR035437">
    <property type="entry name" value="SNase_OB-fold_sf"/>
</dbReference>
<dbReference type="SUPFAM" id="SSF50199">
    <property type="entry name" value="Staphylococcal nuclease"/>
    <property type="match status" value="1"/>
</dbReference>
<evidence type="ECO:0000259" key="2">
    <source>
        <dbReference type="PROSITE" id="PS50830"/>
    </source>
</evidence>
<sequence>MIHKNISVLDIVVALALVAIAIYLYFSETKKTIIDAGPDYQAEKVDVIQGTTQLSDGDSFHLDGQKVRLLGIDAPELHQFCDKDGASYPCGEMAKKHLETLIDGNEIICTSTKYDKFHRLLAKCRAGSHDLNREMVKDGWAVSYYDYKQEEAEARKQKRGIWAGSFEWPHAWRRAHPR</sequence>
<dbReference type="InterPro" id="IPR016071">
    <property type="entry name" value="Staphylococal_nuclease_OB-fold"/>
</dbReference>
<feature type="transmembrane region" description="Helical" evidence="1">
    <location>
        <begin position="6"/>
        <end position="26"/>
    </location>
</feature>
<keyword evidence="3" id="KW-0378">Hydrolase</keyword>
<protein>
    <submittedName>
        <fullName evidence="3">Endonuclease YncB, thermonuclease family</fullName>
    </submittedName>
</protein>
<accession>A0A1U9MHP2</accession>
<keyword evidence="4" id="KW-1185">Reference proteome</keyword>
<feature type="domain" description="TNase-like" evidence="2">
    <location>
        <begin position="53"/>
        <end position="164"/>
    </location>
</feature>
<dbReference type="GO" id="GO:0004519">
    <property type="term" value="F:endonuclease activity"/>
    <property type="evidence" value="ECO:0007669"/>
    <property type="project" value="UniProtKB-KW"/>
</dbReference>
<evidence type="ECO:0000313" key="3">
    <source>
        <dbReference type="EMBL" id="AQT47414.1"/>
    </source>
</evidence>
<dbReference type="PANTHER" id="PTHR12302:SF26">
    <property type="entry name" value="BLR1266 PROTEIN"/>
    <property type="match status" value="1"/>
</dbReference>
<dbReference type="RefSeq" id="WP_077992369.1">
    <property type="nucleotide sequence ID" value="NZ_CP015625.1"/>
</dbReference>
<dbReference type="OrthoDB" id="9805504at2"/>
<keyword evidence="1" id="KW-1133">Transmembrane helix</keyword>
<dbReference type="Proteomes" id="UP000189632">
    <property type="component" value="Chromosome"/>
</dbReference>
<reference evidence="3 4" key="1">
    <citation type="submission" date="2016-11" db="EMBL/GenBank/DDBJ databases">
        <title>Comparative genomics of Bartonella apis.</title>
        <authorList>
            <person name="Engel P."/>
        </authorList>
    </citation>
    <scope>NUCLEOTIDE SEQUENCE [LARGE SCALE GENOMIC DNA]</scope>
    <source>
        <strain evidence="3 4">BBC0122</strain>
    </source>
</reference>
<gene>
    <name evidence="3" type="ORF">BBC0122_013030</name>
</gene>
<proteinExistence type="predicted"/>
<keyword evidence="3" id="KW-0540">Nuclease</keyword>
<dbReference type="AlphaFoldDB" id="A0A1U9MHP2"/>
<organism evidence="3 4">
    <name type="scientific">Bartonella choladocola</name>
    <dbReference type="NCBI Taxonomy" id="2750995"/>
    <lineage>
        <taxon>Bacteria</taxon>
        <taxon>Pseudomonadati</taxon>
        <taxon>Pseudomonadota</taxon>
        <taxon>Alphaproteobacteria</taxon>
        <taxon>Hyphomicrobiales</taxon>
        <taxon>Bartonellaceae</taxon>
        <taxon>Bartonella</taxon>
    </lineage>
</organism>
<dbReference type="EMBL" id="CP015625">
    <property type="protein sequence ID" value="AQT47414.1"/>
    <property type="molecule type" value="Genomic_DNA"/>
</dbReference>
<keyword evidence="3" id="KW-0255">Endonuclease</keyword>
<evidence type="ECO:0000256" key="1">
    <source>
        <dbReference type="SAM" id="Phobius"/>
    </source>
</evidence>
<keyword evidence="1" id="KW-0812">Transmembrane</keyword>
<dbReference type="PROSITE" id="PS50830">
    <property type="entry name" value="TNASE_3"/>
    <property type="match status" value="1"/>
</dbReference>
<dbReference type="Pfam" id="PF00565">
    <property type="entry name" value="SNase"/>
    <property type="match status" value="1"/>
</dbReference>
<keyword evidence="1" id="KW-0472">Membrane</keyword>